<proteinExistence type="predicted"/>
<dbReference type="AlphaFoldDB" id="A6JJ44"/>
<accession>A6JJ44</accession>
<name>A6JJ44_RAT</name>
<evidence type="ECO:0000313" key="1">
    <source>
        <dbReference type="EMBL" id="EDM18688.1"/>
    </source>
</evidence>
<reference evidence="1 2" key="1">
    <citation type="submission" date="2005-09" db="EMBL/GenBank/DDBJ databases">
        <authorList>
            <person name="Mural R.J."/>
            <person name="Li P.W."/>
            <person name="Adams M.D."/>
            <person name="Amanatides P.G."/>
            <person name="Baden-Tillson H."/>
            <person name="Barnstead M."/>
            <person name="Chin S.H."/>
            <person name="Dew I."/>
            <person name="Evans C.A."/>
            <person name="Ferriera S."/>
            <person name="Flanigan M."/>
            <person name="Fosler C."/>
            <person name="Glodek A."/>
            <person name="Gu Z."/>
            <person name="Holt R.A."/>
            <person name="Jennings D."/>
            <person name="Kraft C.L."/>
            <person name="Lu F."/>
            <person name="Nguyen T."/>
            <person name="Nusskern D.R."/>
            <person name="Pfannkoch C.M."/>
            <person name="Sitter C."/>
            <person name="Sutton G.G."/>
            <person name="Venter J.C."/>
            <person name="Wang Z."/>
            <person name="Woodage T."/>
            <person name="Zheng X.H."/>
            <person name="Zhong F."/>
        </authorList>
    </citation>
    <scope>NUCLEOTIDE SEQUENCE [LARGE SCALE GENOMIC DNA]</scope>
    <source>
        <strain>BN</strain>
        <strain evidence="2">Sprague-Dawley</strain>
    </source>
</reference>
<organism evidence="1 2">
    <name type="scientific">Rattus norvegicus</name>
    <name type="common">Rat</name>
    <dbReference type="NCBI Taxonomy" id="10116"/>
    <lineage>
        <taxon>Eukaryota</taxon>
        <taxon>Metazoa</taxon>
        <taxon>Chordata</taxon>
        <taxon>Craniata</taxon>
        <taxon>Vertebrata</taxon>
        <taxon>Euteleostomi</taxon>
        <taxon>Mammalia</taxon>
        <taxon>Eutheria</taxon>
        <taxon>Euarchontoglires</taxon>
        <taxon>Glires</taxon>
        <taxon>Rodentia</taxon>
        <taxon>Myomorpha</taxon>
        <taxon>Muroidea</taxon>
        <taxon>Muridae</taxon>
        <taxon>Murinae</taxon>
        <taxon>Rattus</taxon>
    </lineage>
</organism>
<sequence>MYFFNFTFWDRRKDHWLSLRTLWTHRNPEAVLSFRQLITPSLGSVFENWPGSELG</sequence>
<gene>
    <name evidence="1" type="ORF">rCG_43654</name>
</gene>
<dbReference type="EMBL" id="CH473987">
    <property type="protein sequence ID" value="EDM18688.1"/>
    <property type="molecule type" value="Genomic_DNA"/>
</dbReference>
<protein>
    <submittedName>
        <fullName evidence="1">RCG43654</fullName>
    </submittedName>
</protein>
<evidence type="ECO:0000313" key="2">
    <source>
        <dbReference type="Proteomes" id="UP000234681"/>
    </source>
</evidence>
<dbReference type="Proteomes" id="UP000234681">
    <property type="component" value="Chromosome 9"/>
</dbReference>